<dbReference type="PANTHER" id="PTHR37422:SF13">
    <property type="entry name" value="LIPOPOLYSACCHARIDE BIOSYNTHESIS PROTEIN PA4999-RELATED"/>
    <property type="match status" value="1"/>
</dbReference>
<dbReference type="PANTHER" id="PTHR37422">
    <property type="entry name" value="TEICHURONIC ACID BIOSYNTHESIS PROTEIN TUAE"/>
    <property type="match status" value="1"/>
</dbReference>
<evidence type="ECO:0000313" key="8">
    <source>
        <dbReference type="EMBL" id="KPL88495.1"/>
    </source>
</evidence>
<evidence type="ECO:0000313" key="7">
    <source>
        <dbReference type="EMBL" id="GAP62514.1"/>
    </source>
</evidence>
<evidence type="ECO:0000259" key="6">
    <source>
        <dbReference type="Pfam" id="PF04932"/>
    </source>
</evidence>
<evidence type="ECO:0000313" key="10">
    <source>
        <dbReference type="Proteomes" id="UP000050502"/>
    </source>
</evidence>
<dbReference type="Proteomes" id="UP000037784">
    <property type="component" value="Unassembled WGS sequence"/>
</dbReference>
<evidence type="ECO:0000256" key="5">
    <source>
        <dbReference type="SAM" id="Phobius"/>
    </source>
</evidence>
<gene>
    <name evidence="7" type="ORF">ARMA_0936</name>
    <name evidence="8" type="ORF">SE16_06810</name>
</gene>
<comment type="caution">
    <text evidence="7">The sequence shown here is derived from an EMBL/GenBank/DDBJ whole genome shotgun (WGS) entry which is preliminary data.</text>
</comment>
<feature type="transmembrane region" description="Helical" evidence="5">
    <location>
        <begin position="314"/>
        <end position="335"/>
    </location>
</feature>
<dbReference type="GO" id="GO:0016020">
    <property type="term" value="C:membrane"/>
    <property type="evidence" value="ECO:0007669"/>
    <property type="project" value="UniProtKB-SubCell"/>
</dbReference>
<proteinExistence type="predicted"/>
<dbReference type="EMBL" id="BBZA01000062">
    <property type="protein sequence ID" value="GAP62514.1"/>
    <property type="molecule type" value="Genomic_DNA"/>
</dbReference>
<comment type="subcellular location">
    <subcellularLocation>
        <location evidence="1">Membrane</location>
        <topology evidence="1">Multi-pass membrane protein</topology>
    </subcellularLocation>
</comment>
<feature type="transmembrane region" description="Helical" evidence="5">
    <location>
        <begin position="69"/>
        <end position="88"/>
    </location>
</feature>
<keyword evidence="9" id="KW-1185">Reference proteome</keyword>
<dbReference type="InterPro" id="IPR051533">
    <property type="entry name" value="WaaL-like"/>
</dbReference>
<evidence type="ECO:0000256" key="3">
    <source>
        <dbReference type="ARBA" id="ARBA00022989"/>
    </source>
</evidence>
<keyword evidence="2 5" id="KW-0812">Transmembrane</keyword>
<evidence type="ECO:0000256" key="4">
    <source>
        <dbReference type="ARBA" id="ARBA00023136"/>
    </source>
</evidence>
<accession>A0A0M9UC37</accession>
<organism evidence="7 9">
    <name type="scientific">Ardenticatena maritima</name>
    <dbReference type="NCBI Taxonomy" id="872965"/>
    <lineage>
        <taxon>Bacteria</taxon>
        <taxon>Bacillati</taxon>
        <taxon>Chloroflexota</taxon>
        <taxon>Ardenticatenia</taxon>
        <taxon>Ardenticatenales</taxon>
        <taxon>Ardenticatenaceae</taxon>
        <taxon>Ardenticatena</taxon>
    </lineage>
</organism>
<keyword evidence="4 5" id="KW-0472">Membrane</keyword>
<feature type="transmembrane region" description="Helical" evidence="5">
    <location>
        <begin position="21"/>
        <end position="40"/>
    </location>
</feature>
<evidence type="ECO:0000256" key="2">
    <source>
        <dbReference type="ARBA" id="ARBA00022692"/>
    </source>
</evidence>
<protein>
    <recommendedName>
        <fullName evidence="6">O-antigen ligase-related domain-containing protein</fullName>
    </recommendedName>
</protein>
<dbReference type="Pfam" id="PF04932">
    <property type="entry name" value="Wzy_C"/>
    <property type="match status" value="1"/>
</dbReference>
<feature type="transmembrane region" description="Helical" evidence="5">
    <location>
        <begin position="123"/>
        <end position="145"/>
    </location>
</feature>
<reference evidence="7 9" key="1">
    <citation type="journal article" date="2015" name="Genome Announc.">
        <title>Draft Genome Sequence of a Heterotrophic Facultative Anaerobic Thermophilic Bacterium, Ardenticatena maritima Strain 110ST.</title>
        <authorList>
            <person name="Kawaichi S."/>
            <person name="Yoshida T."/>
            <person name="Sako Y."/>
            <person name="Nakamura R."/>
        </authorList>
    </citation>
    <scope>NUCLEOTIDE SEQUENCE [LARGE SCALE GENOMIC DNA]</scope>
    <source>
        <strain evidence="7 9">110S</strain>
    </source>
</reference>
<feature type="transmembrane region" description="Helical" evidence="5">
    <location>
        <begin position="46"/>
        <end position="62"/>
    </location>
</feature>
<reference evidence="9" key="3">
    <citation type="submission" date="2015-08" db="EMBL/GenBank/DDBJ databases">
        <title>Draft Genome Sequence of a Heterotrophic Facultative Anaerobic Bacterium Ardenticatena maritima Strain 110S.</title>
        <authorList>
            <person name="Kawaichi S."/>
            <person name="Yoshida T."/>
            <person name="Sako Y."/>
            <person name="Nakamura R."/>
        </authorList>
    </citation>
    <scope>NUCLEOTIDE SEQUENCE [LARGE SCALE GENOMIC DNA]</scope>
    <source>
        <strain evidence="9">110S</strain>
    </source>
</reference>
<feature type="transmembrane region" description="Helical" evidence="5">
    <location>
        <begin position="460"/>
        <end position="478"/>
    </location>
</feature>
<dbReference type="InParanoid" id="A0A0M9UC37"/>
<dbReference type="OrthoDB" id="148456at2"/>
<feature type="transmembrane region" description="Helical" evidence="5">
    <location>
        <begin position="428"/>
        <end position="448"/>
    </location>
</feature>
<evidence type="ECO:0000313" key="9">
    <source>
        <dbReference type="Proteomes" id="UP000037784"/>
    </source>
</evidence>
<feature type="transmembrane region" description="Helical" evidence="5">
    <location>
        <begin position="181"/>
        <end position="202"/>
    </location>
</feature>
<sequence length="506" mass="55222">MNARALYRSLRVAFLVGDRRAALLVALLAVGLVLMTAALIVLVSPIVALALPFAAVLFLFMLRTPQWGLYAVVGVTILLPFAAFPFSIGFKPTFLDAALGLTFFVWFMRLANGNIRRLRLSPLAPAVLAFIGVAIVAFIGGLQHAPLDKNTLRRFGELLLGIMLFLVIVDHVRTRRQLEGLALVIIFCGALAAFIGVALYVLPDGLEARILSMLSVFDYPSGAGVIRYIEDNPALAQRATGTSVDPNVYGGLLILITAFTAPQLAAERPLLPRWLTAIFLLVMGLAMVLTFSRGAMVGLVVALTPLMLVRYRRLIPYAIAAGLLLLLLPQAQGYVDRFIAGLRGEDLATQMRFGEYKDALRLIRRYPWFGVGFSGSPDIDLYIGVSSMYLLMAEFMGLLGLGAFLATMGGFYWLGVKSLRIVRRGSTLEPILFGALSAVLGAMFGGIFDHYFFNIAFPHSVALYWLFVGVGTAAALLAREERQNEAPEEDTPMPNPFKLIWDAAQV</sequence>
<feature type="transmembrane region" description="Helical" evidence="5">
    <location>
        <begin position="151"/>
        <end position="169"/>
    </location>
</feature>
<dbReference type="Proteomes" id="UP000050502">
    <property type="component" value="Unassembled WGS sequence"/>
</dbReference>
<evidence type="ECO:0000256" key="1">
    <source>
        <dbReference type="ARBA" id="ARBA00004141"/>
    </source>
</evidence>
<dbReference type="AlphaFoldDB" id="A0A0M9UC37"/>
<dbReference type="STRING" id="872965.SE16_06810"/>
<feature type="transmembrane region" description="Helical" evidence="5">
    <location>
        <begin position="277"/>
        <end position="302"/>
    </location>
</feature>
<keyword evidence="3 5" id="KW-1133">Transmembrane helix</keyword>
<reference evidence="8 10" key="2">
    <citation type="submission" date="2015-07" db="EMBL/GenBank/DDBJ databases">
        <title>Whole genome sequence of Ardenticatena maritima DSM 23922.</title>
        <authorList>
            <person name="Hemp J."/>
            <person name="Ward L.M."/>
            <person name="Pace L.A."/>
            <person name="Fischer W.W."/>
        </authorList>
    </citation>
    <scope>NUCLEOTIDE SEQUENCE [LARGE SCALE GENOMIC DNA]</scope>
    <source>
        <strain evidence="8 10">110S</strain>
    </source>
</reference>
<name>A0A0M9UC37_9CHLR</name>
<feature type="domain" description="O-antigen ligase-related" evidence="6">
    <location>
        <begin position="279"/>
        <end position="404"/>
    </location>
</feature>
<feature type="transmembrane region" description="Helical" evidence="5">
    <location>
        <begin position="94"/>
        <end position="111"/>
    </location>
</feature>
<dbReference type="InterPro" id="IPR007016">
    <property type="entry name" value="O-antigen_ligase-rel_domated"/>
</dbReference>
<dbReference type="EMBL" id="LGKN01000004">
    <property type="protein sequence ID" value="KPL88495.1"/>
    <property type="molecule type" value="Genomic_DNA"/>
</dbReference>
<dbReference type="RefSeq" id="WP_054492429.1">
    <property type="nucleotide sequence ID" value="NZ_BBZA01000062.1"/>
</dbReference>
<feature type="transmembrane region" description="Helical" evidence="5">
    <location>
        <begin position="395"/>
        <end position="416"/>
    </location>
</feature>